<gene>
    <name evidence="3" type="ORF">FIT94_02480</name>
</gene>
<evidence type="ECO:0000256" key="1">
    <source>
        <dbReference type="ARBA" id="ARBA00005947"/>
    </source>
</evidence>
<dbReference type="CDD" id="cd09992">
    <property type="entry name" value="HDAC_classII"/>
    <property type="match status" value="1"/>
</dbReference>
<feature type="domain" description="Histone deacetylase" evidence="2">
    <location>
        <begin position="31"/>
        <end position="324"/>
    </location>
</feature>
<dbReference type="PANTHER" id="PTHR10625:SF10">
    <property type="entry name" value="HISTONE DEACETYLASE HDAC1"/>
    <property type="match status" value="1"/>
</dbReference>
<evidence type="ECO:0000313" key="4">
    <source>
        <dbReference type="Proteomes" id="UP000314901"/>
    </source>
</evidence>
<evidence type="ECO:0000259" key="2">
    <source>
        <dbReference type="Pfam" id="PF00850"/>
    </source>
</evidence>
<protein>
    <submittedName>
        <fullName evidence="3">Histone deacetylase</fullName>
    </submittedName>
</protein>
<dbReference type="InterPro" id="IPR000286">
    <property type="entry name" value="HDACs"/>
</dbReference>
<dbReference type="GO" id="GO:0004407">
    <property type="term" value="F:histone deacetylase activity"/>
    <property type="evidence" value="ECO:0007669"/>
    <property type="project" value="TreeGrafter"/>
</dbReference>
<dbReference type="SUPFAM" id="SSF52768">
    <property type="entry name" value="Arginase/deacetylase"/>
    <property type="match status" value="1"/>
</dbReference>
<dbReference type="AlphaFoldDB" id="A0AAX1EYV0"/>
<reference evidence="3 4" key="1">
    <citation type="journal article" date="2019" name="ISME J.">
        <title>Evolution in action: habitat transition from sediment to the pelagial leads to genome streamlining in Methylophilaceae.</title>
        <authorList>
            <person name="Salcher M."/>
            <person name="Schaefle D."/>
            <person name="Kaspar M."/>
            <person name="Neuenschwander S.M."/>
            <person name="Ghai R."/>
        </authorList>
    </citation>
    <scope>NUCLEOTIDE SEQUENCE [LARGE SCALE GENOMIC DNA]</scope>
    <source>
        <strain evidence="3 4">MMS-RVI-51</strain>
    </source>
</reference>
<dbReference type="InterPro" id="IPR023801">
    <property type="entry name" value="His_deacetylse_dom"/>
</dbReference>
<comment type="similarity">
    <text evidence="1">Belongs to the histone deacetylase family.</text>
</comment>
<dbReference type="GeneID" id="66284739"/>
<dbReference type="PRINTS" id="PR01270">
    <property type="entry name" value="HDASUPER"/>
</dbReference>
<proteinExistence type="inferred from homology"/>
<sequence length="335" mass="37281">MNLIGDQERSKLKIAVLYDDEFILHNTGPNHPENPGRLSSVINFLKNDSKLQPNLIWPTFGYASTDVISLAHSKEYIHLVKRESEKLAESNAKLSTGDTVISKHSYQVARKSVGAMTEAVDQMMQGKASSAFVFSRPPGHHATKDRGMGFCIFNNVAIAAKYLQNKYGINRILIVDFDVHHGNGTQDIFYSDNTVFYFSIHQHPFYPGTGRPDEKGSGEGYGYTLNIDLPKGAGDEEFIHGLKSQLIPAMDKFKPEFILISAGFDAHENDLLGQLKYTNNGYRKATDILSTIAEKYASNRLLFVLEGGYEPTNIKEASESILNAIISKNKKLTGR</sequence>
<dbReference type="EMBL" id="CP040953">
    <property type="protein sequence ID" value="QDC40945.1"/>
    <property type="molecule type" value="Genomic_DNA"/>
</dbReference>
<dbReference type="InterPro" id="IPR037138">
    <property type="entry name" value="His_deacetylse_dom_sf"/>
</dbReference>
<dbReference type="PANTHER" id="PTHR10625">
    <property type="entry name" value="HISTONE DEACETYLASE HDAC1-RELATED"/>
    <property type="match status" value="1"/>
</dbReference>
<dbReference type="RefSeq" id="WP_139867368.1">
    <property type="nucleotide sequence ID" value="NZ_CP040949.1"/>
</dbReference>
<name>A0AAX1EYV0_9PROT</name>
<dbReference type="Gene3D" id="3.40.800.20">
    <property type="entry name" value="Histone deacetylase domain"/>
    <property type="match status" value="1"/>
</dbReference>
<evidence type="ECO:0000313" key="3">
    <source>
        <dbReference type="EMBL" id="QDC40945.1"/>
    </source>
</evidence>
<dbReference type="KEGG" id="muv:FIT94_02480"/>
<organism evidence="3 4">
    <name type="scientific">Candidatus Methylopumilus universalis</name>
    <dbReference type="NCBI Taxonomy" id="2588536"/>
    <lineage>
        <taxon>Bacteria</taxon>
        <taxon>Pseudomonadati</taxon>
        <taxon>Pseudomonadota</taxon>
        <taxon>Betaproteobacteria</taxon>
        <taxon>Nitrosomonadales</taxon>
        <taxon>Methylophilaceae</taxon>
        <taxon>Candidatus Methylopumilus</taxon>
    </lineage>
</organism>
<dbReference type="Proteomes" id="UP000314901">
    <property type="component" value="Chromosome"/>
</dbReference>
<dbReference type="InterPro" id="IPR023696">
    <property type="entry name" value="Ureohydrolase_dom_sf"/>
</dbReference>
<dbReference type="GO" id="GO:0040029">
    <property type="term" value="P:epigenetic regulation of gene expression"/>
    <property type="evidence" value="ECO:0007669"/>
    <property type="project" value="TreeGrafter"/>
</dbReference>
<dbReference type="Pfam" id="PF00850">
    <property type="entry name" value="Hist_deacetyl"/>
    <property type="match status" value="1"/>
</dbReference>
<accession>A0AAX1EYV0</accession>